<keyword evidence="1" id="KW-0472">Membrane</keyword>
<proteinExistence type="predicted"/>
<feature type="transmembrane region" description="Helical" evidence="1">
    <location>
        <begin position="34"/>
        <end position="59"/>
    </location>
</feature>
<name>A0A1G7CZA2_9SPHI</name>
<evidence type="ECO:0000313" key="3">
    <source>
        <dbReference type="Proteomes" id="UP000199072"/>
    </source>
</evidence>
<dbReference type="STRING" id="1391627.SAMN05216464_106134"/>
<feature type="transmembrane region" description="Helical" evidence="1">
    <location>
        <begin position="7"/>
        <end position="28"/>
    </location>
</feature>
<dbReference type="Proteomes" id="UP000199072">
    <property type="component" value="Unassembled WGS sequence"/>
</dbReference>
<organism evidence="2 3">
    <name type="scientific">Mucilaginibacter pineti</name>
    <dbReference type="NCBI Taxonomy" id="1391627"/>
    <lineage>
        <taxon>Bacteria</taxon>
        <taxon>Pseudomonadati</taxon>
        <taxon>Bacteroidota</taxon>
        <taxon>Sphingobacteriia</taxon>
        <taxon>Sphingobacteriales</taxon>
        <taxon>Sphingobacteriaceae</taxon>
        <taxon>Mucilaginibacter</taxon>
    </lineage>
</organism>
<gene>
    <name evidence="2" type="ORF">SAMN05216464_106134</name>
</gene>
<protein>
    <recommendedName>
        <fullName evidence="4">ATP synthase protein I</fullName>
    </recommendedName>
</protein>
<accession>A0A1G7CZA2</accession>
<feature type="transmembrane region" description="Helical" evidence="1">
    <location>
        <begin position="71"/>
        <end position="92"/>
    </location>
</feature>
<dbReference type="AlphaFoldDB" id="A0A1G7CZA2"/>
<evidence type="ECO:0000256" key="1">
    <source>
        <dbReference type="SAM" id="Phobius"/>
    </source>
</evidence>
<dbReference type="EMBL" id="FNAI01000006">
    <property type="protein sequence ID" value="SDE43785.1"/>
    <property type="molecule type" value="Genomic_DNA"/>
</dbReference>
<feature type="transmembrane region" description="Helical" evidence="1">
    <location>
        <begin position="104"/>
        <end position="123"/>
    </location>
</feature>
<keyword evidence="1" id="KW-0812">Transmembrane</keyword>
<dbReference type="OrthoDB" id="981547at2"/>
<keyword evidence="3" id="KW-1185">Reference proteome</keyword>
<keyword evidence="1" id="KW-1133">Transmembrane helix</keyword>
<evidence type="ECO:0008006" key="4">
    <source>
        <dbReference type="Google" id="ProtNLM"/>
    </source>
</evidence>
<reference evidence="2 3" key="1">
    <citation type="submission" date="2016-10" db="EMBL/GenBank/DDBJ databases">
        <authorList>
            <person name="de Groot N.N."/>
        </authorList>
    </citation>
    <scope>NUCLEOTIDE SEQUENCE [LARGE SCALE GENOMIC DNA]</scope>
    <source>
        <strain evidence="2 3">47C3B</strain>
    </source>
</reference>
<sequence>MKLAGYLRAFVIFNMLIAIVPLVLQVFFSSQQLLIPYFWLIYGLSALLNLSVYLVSYWGMLTSDKATVKTFLGGTSIKFLLWMIIVFIYLFNITVDGTKFITNFFYLYLLHSVFEILCLLRNLRNQNLK</sequence>
<evidence type="ECO:0000313" key="2">
    <source>
        <dbReference type="EMBL" id="SDE43785.1"/>
    </source>
</evidence>